<dbReference type="PANTHER" id="PTHR30531">
    <property type="entry name" value="FLAGELLAR BIOSYNTHETIC PROTEIN FLHB"/>
    <property type="match status" value="1"/>
</dbReference>
<proteinExistence type="predicted"/>
<organism evidence="1 2">
    <name type="scientific">Desulfonispora thiosulfatigenes DSM 11270</name>
    <dbReference type="NCBI Taxonomy" id="656914"/>
    <lineage>
        <taxon>Bacteria</taxon>
        <taxon>Bacillati</taxon>
        <taxon>Bacillota</taxon>
        <taxon>Clostridia</taxon>
        <taxon>Eubacteriales</taxon>
        <taxon>Peptococcaceae</taxon>
        <taxon>Desulfonispora</taxon>
    </lineage>
</organism>
<dbReference type="AlphaFoldDB" id="A0A1W1UP97"/>
<keyword evidence="1" id="KW-0282">Flagellum</keyword>
<keyword evidence="2" id="KW-1185">Reference proteome</keyword>
<evidence type="ECO:0000313" key="1">
    <source>
        <dbReference type="EMBL" id="SMB82534.1"/>
    </source>
</evidence>
<sequence>MKKVQKLAVALKYTENDSAPTVVASGKGAIAETILKRAQEENIPAYEDENLAKVLTSVEIGTEIPPELYQAVAGVIAFVWGLDKKYGKEKK</sequence>
<dbReference type="STRING" id="656914.SAMN00017405_0937"/>
<dbReference type="RefSeq" id="WP_084052187.1">
    <property type="nucleotide sequence ID" value="NZ_FWWT01000008.1"/>
</dbReference>
<evidence type="ECO:0000313" key="2">
    <source>
        <dbReference type="Proteomes" id="UP000192731"/>
    </source>
</evidence>
<dbReference type="InterPro" id="IPR029025">
    <property type="entry name" value="T3SS_substrate_exporter_C"/>
</dbReference>
<reference evidence="1 2" key="1">
    <citation type="submission" date="2017-04" db="EMBL/GenBank/DDBJ databases">
        <authorList>
            <person name="Afonso C.L."/>
            <person name="Miller P.J."/>
            <person name="Scott M.A."/>
            <person name="Spackman E."/>
            <person name="Goraichik I."/>
            <person name="Dimitrov K.M."/>
            <person name="Suarez D.L."/>
            <person name="Swayne D.E."/>
        </authorList>
    </citation>
    <scope>NUCLEOTIDE SEQUENCE [LARGE SCALE GENOMIC DNA]</scope>
    <source>
        <strain evidence="1 2">DSM 11270</strain>
    </source>
</reference>
<dbReference type="GO" id="GO:0005886">
    <property type="term" value="C:plasma membrane"/>
    <property type="evidence" value="ECO:0007669"/>
    <property type="project" value="TreeGrafter"/>
</dbReference>
<dbReference type="InterPro" id="IPR006135">
    <property type="entry name" value="T3SS_substrate_exporter"/>
</dbReference>
<accession>A0A1W1UP97</accession>
<gene>
    <name evidence="1" type="ORF">SAMN00017405_0937</name>
</gene>
<dbReference type="GO" id="GO:0009306">
    <property type="term" value="P:protein secretion"/>
    <property type="evidence" value="ECO:0007669"/>
    <property type="project" value="InterPro"/>
</dbReference>
<name>A0A1W1UP97_DESTI</name>
<dbReference type="Pfam" id="PF01312">
    <property type="entry name" value="Bac_export_2"/>
    <property type="match status" value="1"/>
</dbReference>
<dbReference type="OrthoDB" id="9810419at2"/>
<dbReference type="Gene3D" id="3.40.1690.10">
    <property type="entry name" value="secretion proteins EscU"/>
    <property type="match status" value="1"/>
</dbReference>
<dbReference type="PANTHER" id="PTHR30531:SF12">
    <property type="entry name" value="FLAGELLAR BIOSYNTHETIC PROTEIN FLHB"/>
    <property type="match status" value="1"/>
</dbReference>
<keyword evidence="1" id="KW-0966">Cell projection</keyword>
<protein>
    <submittedName>
        <fullName evidence="1">Flagellar biosynthesis protein</fullName>
    </submittedName>
</protein>
<keyword evidence="1" id="KW-0969">Cilium</keyword>
<dbReference type="EMBL" id="FWWT01000008">
    <property type="protein sequence ID" value="SMB82534.1"/>
    <property type="molecule type" value="Genomic_DNA"/>
</dbReference>
<dbReference type="Proteomes" id="UP000192731">
    <property type="component" value="Unassembled WGS sequence"/>
</dbReference>
<dbReference type="SUPFAM" id="SSF160544">
    <property type="entry name" value="EscU C-terminal domain-like"/>
    <property type="match status" value="1"/>
</dbReference>